<gene>
    <name evidence="6" type="primary">nadK</name>
    <name evidence="7" type="ORF">G7Y82_12590</name>
</gene>
<dbReference type="Gene3D" id="3.40.50.10330">
    <property type="entry name" value="Probable inorganic polyphosphate/atp-NAD kinase, domain 1"/>
    <property type="match status" value="1"/>
</dbReference>
<dbReference type="Pfam" id="PF01513">
    <property type="entry name" value="NAD_kinase"/>
    <property type="match status" value="1"/>
</dbReference>
<evidence type="ECO:0000256" key="3">
    <source>
        <dbReference type="ARBA" id="ARBA00022857"/>
    </source>
</evidence>
<comment type="caution">
    <text evidence="7">The sequence shown here is derived from an EMBL/GenBank/DDBJ whole genome shotgun (WGS) entry which is preliminary data.</text>
</comment>
<dbReference type="RefSeq" id="WP_168148476.1">
    <property type="nucleotide sequence ID" value="NZ_JAAVXB010000006.1"/>
</dbReference>
<dbReference type="InterPro" id="IPR017438">
    <property type="entry name" value="ATP-NAD_kinase_N"/>
</dbReference>
<dbReference type="InterPro" id="IPR017437">
    <property type="entry name" value="ATP-NAD_kinase_PpnK-typ_C"/>
</dbReference>
<dbReference type="EC" id="2.7.1.23" evidence="6"/>
<dbReference type="Proteomes" id="UP000653472">
    <property type="component" value="Unassembled WGS sequence"/>
</dbReference>
<dbReference type="GO" id="GO:0006741">
    <property type="term" value="P:NADP+ biosynthetic process"/>
    <property type="evidence" value="ECO:0007669"/>
    <property type="project" value="UniProtKB-UniRule"/>
</dbReference>
<comment type="subcellular location">
    <subcellularLocation>
        <location evidence="6">Cytoplasm</location>
    </subcellularLocation>
</comment>
<evidence type="ECO:0000313" key="7">
    <source>
        <dbReference type="EMBL" id="NKF23157.1"/>
    </source>
</evidence>
<feature type="binding site" evidence="6">
    <location>
        <begin position="187"/>
        <end position="192"/>
    </location>
    <ligand>
        <name>NAD(+)</name>
        <dbReference type="ChEBI" id="CHEBI:57540"/>
    </ligand>
</feature>
<keyword evidence="6" id="KW-0067">ATP-binding</keyword>
<keyword evidence="4 6" id="KW-0520">NAD</keyword>
<dbReference type="HAMAP" id="MF_00361">
    <property type="entry name" value="NAD_kinase"/>
    <property type="match status" value="1"/>
</dbReference>
<reference evidence="7" key="1">
    <citation type="submission" date="2020-03" db="EMBL/GenBank/DDBJ databases">
        <title>Solimonas marina sp. nov., isolated from deep seawater of the Pacific Ocean.</title>
        <authorList>
            <person name="Liu X."/>
            <person name="Lai Q."/>
            <person name="Sun F."/>
            <person name="Gai Y."/>
            <person name="Li G."/>
            <person name="Shao Z."/>
        </authorList>
    </citation>
    <scope>NUCLEOTIDE SEQUENCE</scope>
    <source>
        <strain evidence="7">C16B3</strain>
    </source>
</reference>
<dbReference type="GO" id="GO:0005524">
    <property type="term" value="F:ATP binding"/>
    <property type="evidence" value="ECO:0007669"/>
    <property type="project" value="UniProtKB-KW"/>
</dbReference>
<comment type="function">
    <text evidence="6">Involved in the regulation of the intracellular balance of NAD and NADP, and is a key enzyme in the biosynthesis of NADP. Catalyzes specifically the phosphorylation on 2'-hydroxyl of the adenosine moiety of NAD to yield NADP.</text>
</comment>
<comment type="cofactor">
    <cofactor evidence="6">
        <name>a divalent metal cation</name>
        <dbReference type="ChEBI" id="CHEBI:60240"/>
    </cofactor>
</comment>
<dbReference type="PANTHER" id="PTHR20275:SF0">
    <property type="entry name" value="NAD KINASE"/>
    <property type="match status" value="1"/>
</dbReference>
<comment type="catalytic activity">
    <reaction evidence="5 6">
        <text>NAD(+) + ATP = ADP + NADP(+) + H(+)</text>
        <dbReference type="Rhea" id="RHEA:18629"/>
        <dbReference type="ChEBI" id="CHEBI:15378"/>
        <dbReference type="ChEBI" id="CHEBI:30616"/>
        <dbReference type="ChEBI" id="CHEBI:57540"/>
        <dbReference type="ChEBI" id="CHEBI:58349"/>
        <dbReference type="ChEBI" id="CHEBI:456216"/>
        <dbReference type="EC" id="2.7.1.23"/>
    </reaction>
</comment>
<dbReference type="InterPro" id="IPR016064">
    <property type="entry name" value="NAD/diacylglycerol_kinase_sf"/>
</dbReference>
<sequence length="300" mass="32553">MPTFSTVGIIGKRRDPNAVPTLLELLDILRTLGREVCVEDMTLSGAELPAGVPRLPRAELARRCDLAVVVGGDGTLLSAARDLAPAGVALVGVNQGRLGFMVDVPPADMRETLAAIFAGEYVREDRLMLQATLLREKRPQTFLAMNDVVIRNQAAIRMLEFESWLDDEFISQHRADGFIVASPTGSTAYALSGGGPVVHPGLDALTLVPICPHTLSDRPIVINSRQRVRITLRGAPNTVAMLTGDGQTAETLHAGESVEVSAAPFRLQLVHPRHYSYFNILRNKLHWGRGPASSDRLENT</sequence>
<feature type="binding site" evidence="6">
    <location>
        <begin position="73"/>
        <end position="74"/>
    </location>
    <ligand>
        <name>NAD(+)</name>
        <dbReference type="ChEBI" id="CHEBI:57540"/>
    </ligand>
</feature>
<dbReference type="GO" id="GO:0046872">
    <property type="term" value="F:metal ion binding"/>
    <property type="evidence" value="ECO:0007669"/>
    <property type="project" value="UniProtKB-UniRule"/>
</dbReference>
<evidence type="ECO:0000256" key="1">
    <source>
        <dbReference type="ARBA" id="ARBA00022679"/>
    </source>
</evidence>
<evidence type="ECO:0000256" key="6">
    <source>
        <dbReference type="HAMAP-Rule" id="MF_00361"/>
    </source>
</evidence>
<feature type="binding site" evidence="6">
    <location>
        <position position="176"/>
    </location>
    <ligand>
        <name>NAD(+)</name>
        <dbReference type="ChEBI" id="CHEBI:57540"/>
    </ligand>
</feature>
<proteinExistence type="inferred from homology"/>
<feature type="binding site" evidence="6">
    <location>
        <position position="157"/>
    </location>
    <ligand>
        <name>NAD(+)</name>
        <dbReference type="ChEBI" id="CHEBI:57540"/>
    </ligand>
</feature>
<keyword evidence="2 6" id="KW-0418">Kinase</keyword>
<comment type="caution">
    <text evidence="6">Lacks conserved residue(s) required for the propagation of feature annotation.</text>
</comment>
<dbReference type="Pfam" id="PF20143">
    <property type="entry name" value="NAD_kinase_C"/>
    <property type="match status" value="1"/>
</dbReference>
<name>A0A969WA40_9GAMM</name>
<dbReference type="GO" id="GO:0019674">
    <property type="term" value="P:NAD+ metabolic process"/>
    <property type="evidence" value="ECO:0007669"/>
    <property type="project" value="InterPro"/>
</dbReference>
<dbReference type="InterPro" id="IPR002504">
    <property type="entry name" value="NADK"/>
</dbReference>
<comment type="similarity">
    <text evidence="6">Belongs to the NAD kinase family.</text>
</comment>
<evidence type="ECO:0000256" key="2">
    <source>
        <dbReference type="ARBA" id="ARBA00022777"/>
    </source>
</evidence>
<dbReference type="GO" id="GO:0005737">
    <property type="term" value="C:cytoplasm"/>
    <property type="evidence" value="ECO:0007669"/>
    <property type="project" value="UniProtKB-SubCell"/>
</dbReference>
<dbReference type="SUPFAM" id="SSF111331">
    <property type="entry name" value="NAD kinase/diacylglycerol kinase-like"/>
    <property type="match status" value="1"/>
</dbReference>
<dbReference type="Gene3D" id="2.60.200.30">
    <property type="entry name" value="Probable inorganic polyphosphate/atp-NAD kinase, domain 2"/>
    <property type="match status" value="1"/>
</dbReference>
<protein>
    <recommendedName>
        <fullName evidence="6">NAD kinase</fullName>
        <ecNumber evidence="6">2.7.1.23</ecNumber>
    </recommendedName>
    <alternativeName>
        <fullName evidence="6">ATP-dependent NAD kinase</fullName>
    </alternativeName>
</protein>
<accession>A0A969WA40</accession>
<evidence type="ECO:0000313" key="8">
    <source>
        <dbReference type="Proteomes" id="UP000653472"/>
    </source>
</evidence>
<feature type="binding site" evidence="6">
    <location>
        <begin position="146"/>
        <end position="147"/>
    </location>
    <ligand>
        <name>NAD(+)</name>
        <dbReference type="ChEBI" id="CHEBI:57540"/>
    </ligand>
</feature>
<keyword evidence="6" id="KW-0963">Cytoplasm</keyword>
<dbReference type="AlphaFoldDB" id="A0A969WA40"/>
<evidence type="ECO:0000256" key="5">
    <source>
        <dbReference type="ARBA" id="ARBA00047925"/>
    </source>
</evidence>
<organism evidence="7 8">
    <name type="scientific">Solimonas marina</name>
    <dbReference type="NCBI Taxonomy" id="2714601"/>
    <lineage>
        <taxon>Bacteria</taxon>
        <taxon>Pseudomonadati</taxon>
        <taxon>Pseudomonadota</taxon>
        <taxon>Gammaproteobacteria</taxon>
        <taxon>Nevskiales</taxon>
        <taxon>Nevskiaceae</taxon>
        <taxon>Solimonas</taxon>
    </lineage>
</organism>
<feature type="binding site" evidence="6">
    <location>
        <position position="174"/>
    </location>
    <ligand>
        <name>NAD(+)</name>
        <dbReference type="ChEBI" id="CHEBI:57540"/>
    </ligand>
</feature>
<keyword evidence="1 6" id="KW-0808">Transferase</keyword>
<dbReference type="EMBL" id="JAAVXB010000006">
    <property type="protein sequence ID" value="NKF23157.1"/>
    <property type="molecule type" value="Genomic_DNA"/>
</dbReference>
<keyword evidence="3 6" id="KW-0521">NADP</keyword>
<feature type="active site" description="Proton acceptor" evidence="6">
    <location>
        <position position="73"/>
    </location>
</feature>
<feature type="binding site" evidence="6">
    <location>
        <position position="247"/>
    </location>
    <ligand>
        <name>NAD(+)</name>
        <dbReference type="ChEBI" id="CHEBI:57540"/>
    </ligand>
</feature>
<dbReference type="GO" id="GO:0003951">
    <property type="term" value="F:NAD+ kinase activity"/>
    <property type="evidence" value="ECO:0007669"/>
    <property type="project" value="UniProtKB-UniRule"/>
</dbReference>
<dbReference type="PANTHER" id="PTHR20275">
    <property type="entry name" value="NAD KINASE"/>
    <property type="match status" value="1"/>
</dbReference>
<keyword evidence="6" id="KW-0547">Nucleotide-binding</keyword>
<dbReference type="GO" id="GO:0051287">
    <property type="term" value="F:NAD binding"/>
    <property type="evidence" value="ECO:0007669"/>
    <property type="project" value="UniProtKB-ARBA"/>
</dbReference>
<evidence type="ECO:0000256" key="4">
    <source>
        <dbReference type="ARBA" id="ARBA00023027"/>
    </source>
</evidence>
<keyword evidence="8" id="KW-1185">Reference proteome</keyword>